<gene>
    <name evidence="1" type="ORF">METZ01_LOCUS260624</name>
</gene>
<evidence type="ECO:0000313" key="1">
    <source>
        <dbReference type="EMBL" id="SVC07770.1"/>
    </source>
</evidence>
<name>A0A382J6S6_9ZZZZ</name>
<sequence>MIKTIEKQILDNLQGIPYPIKRAEFTCGTLYLELDEENQCDLVHQAIRNHYIKNINSAGGVNMWYVGGEFAFDFVPADAENSADEPVSSQIDMALNLEAEMEQGK</sequence>
<accession>A0A382J6S6</accession>
<dbReference type="EMBL" id="UINC01072265">
    <property type="protein sequence ID" value="SVC07770.1"/>
    <property type="molecule type" value="Genomic_DNA"/>
</dbReference>
<protein>
    <submittedName>
        <fullName evidence="1">Uncharacterized protein</fullName>
    </submittedName>
</protein>
<reference evidence="1" key="1">
    <citation type="submission" date="2018-05" db="EMBL/GenBank/DDBJ databases">
        <authorList>
            <person name="Lanie J.A."/>
            <person name="Ng W.-L."/>
            <person name="Kazmierczak K.M."/>
            <person name="Andrzejewski T.M."/>
            <person name="Davidsen T.M."/>
            <person name="Wayne K.J."/>
            <person name="Tettelin H."/>
            <person name="Glass J.I."/>
            <person name="Rusch D."/>
            <person name="Podicherti R."/>
            <person name="Tsui H.-C.T."/>
            <person name="Winkler M.E."/>
        </authorList>
    </citation>
    <scope>NUCLEOTIDE SEQUENCE</scope>
</reference>
<dbReference type="AlphaFoldDB" id="A0A382J6S6"/>
<proteinExistence type="predicted"/>
<organism evidence="1">
    <name type="scientific">marine metagenome</name>
    <dbReference type="NCBI Taxonomy" id="408172"/>
    <lineage>
        <taxon>unclassified sequences</taxon>
        <taxon>metagenomes</taxon>
        <taxon>ecological metagenomes</taxon>
    </lineage>
</organism>